<keyword evidence="12" id="KW-0812">Transmembrane</keyword>
<feature type="domain" description="3-dehydroquinate synthase N-terminal" evidence="13">
    <location>
        <begin position="73"/>
        <end position="184"/>
    </location>
</feature>
<feature type="binding site" evidence="10">
    <location>
        <position position="156"/>
    </location>
    <ligand>
        <name>NAD(+)</name>
        <dbReference type="ChEBI" id="CHEBI:57540"/>
    </ligand>
</feature>
<evidence type="ECO:0000256" key="4">
    <source>
        <dbReference type="ARBA" id="ARBA00022723"/>
    </source>
</evidence>
<comment type="subcellular location">
    <subcellularLocation>
        <location evidence="10">Cytoplasm</location>
    </subcellularLocation>
</comment>
<keyword evidence="5 10" id="KW-0547">Nucleotide-binding</keyword>
<name>A0A2J0LG60_9BACT</name>
<keyword evidence="4 10" id="KW-0479">Metal-binding</keyword>
<dbReference type="GO" id="GO:0005737">
    <property type="term" value="C:cytoplasm"/>
    <property type="evidence" value="ECO:0007669"/>
    <property type="project" value="UniProtKB-SubCell"/>
</dbReference>
<comment type="cofactor">
    <cofactor evidence="1 10">
        <name>NAD(+)</name>
        <dbReference type="ChEBI" id="CHEBI:57540"/>
    </cofactor>
</comment>
<dbReference type="PIRSF" id="PIRSF001455">
    <property type="entry name" value="DHQ_synth"/>
    <property type="match status" value="1"/>
</dbReference>
<evidence type="ECO:0000256" key="5">
    <source>
        <dbReference type="ARBA" id="ARBA00022741"/>
    </source>
</evidence>
<comment type="catalytic activity">
    <reaction evidence="10">
        <text>7-phospho-2-dehydro-3-deoxy-D-arabino-heptonate = 3-dehydroquinate + phosphate</text>
        <dbReference type="Rhea" id="RHEA:21968"/>
        <dbReference type="ChEBI" id="CHEBI:32364"/>
        <dbReference type="ChEBI" id="CHEBI:43474"/>
        <dbReference type="ChEBI" id="CHEBI:58394"/>
        <dbReference type="EC" id="4.2.3.4"/>
    </reaction>
</comment>
<dbReference type="GO" id="GO:0009423">
    <property type="term" value="P:chorismate biosynthetic process"/>
    <property type="evidence" value="ECO:0007669"/>
    <property type="project" value="UniProtKB-UniRule"/>
</dbReference>
<dbReference type="Gene3D" id="3.40.50.1970">
    <property type="match status" value="1"/>
</dbReference>
<dbReference type="NCBIfam" id="TIGR01357">
    <property type="entry name" value="aroB"/>
    <property type="match status" value="1"/>
</dbReference>
<dbReference type="GO" id="GO:0046872">
    <property type="term" value="F:metal ion binding"/>
    <property type="evidence" value="ECO:0007669"/>
    <property type="project" value="UniProtKB-KW"/>
</dbReference>
<dbReference type="AlphaFoldDB" id="A0A2J0LG60"/>
<comment type="pathway">
    <text evidence="10">Metabolic intermediate biosynthesis; chorismate biosynthesis; chorismate from D-erythrose 4-phosphate and phosphoenolpyruvate: step 2/7.</text>
</comment>
<evidence type="ECO:0000256" key="3">
    <source>
        <dbReference type="ARBA" id="ARBA00003485"/>
    </source>
</evidence>
<dbReference type="GO" id="GO:0000166">
    <property type="term" value="F:nucleotide binding"/>
    <property type="evidence" value="ECO:0007669"/>
    <property type="project" value="UniProtKB-KW"/>
</dbReference>
<comment type="cofactor">
    <cofactor evidence="2">
        <name>Zn(2+)</name>
        <dbReference type="ChEBI" id="CHEBI:29105"/>
    </cofactor>
</comment>
<comment type="function">
    <text evidence="3 10">Catalyzes the conversion of 3-deoxy-D-arabino-heptulosonate 7-phosphate (DAHP) to dehydroquinate (DHQ).</text>
</comment>
<evidence type="ECO:0000313" key="15">
    <source>
        <dbReference type="EMBL" id="PIW66821.1"/>
    </source>
</evidence>
<organism evidence="15 16">
    <name type="scientific">Candidatus Taenaricola geysiri</name>
    <dbReference type="NCBI Taxonomy" id="1974752"/>
    <lineage>
        <taxon>Bacteria</taxon>
        <taxon>Pseudomonadati</taxon>
        <taxon>Candidatus Omnitrophota</taxon>
        <taxon>Candidatus Taenaricola</taxon>
    </lineage>
</organism>
<keyword evidence="10" id="KW-0028">Amino-acid biosynthesis</keyword>
<dbReference type="Proteomes" id="UP000231267">
    <property type="component" value="Unassembled WGS sequence"/>
</dbReference>
<protein>
    <recommendedName>
        <fullName evidence="10 11">3-dehydroquinate synthase</fullName>
        <shortName evidence="10">DHQS</shortName>
        <ecNumber evidence="10 11">4.2.3.4</ecNumber>
    </recommendedName>
</protein>
<feature type="binding site" evidence="10">
    <location>
        <begin position="174"/>
        <end position="177"/>
    </location>
    <ligand>
        <name>NAD(+)</name>
        <dbReference type="ChEBI" id="CHEBI:57540"/>
    </ligand>
</feature>
<dbReference type="InterPro" id="IPR016037">
    <property type="entry name" value="DHQ_synth_AroB"/>
</dbReference>
<sequence>MKNNIKNITLDLGARSYDIAIGYKIIDILGPMLERLNIGQDAVIITNNTIHHLHGAHLNSVLSRYGYSSRFILVADSEKSKSYKVCLDVIQKIAAFDMNKKIFIIALGGGVIGDLAGFIASIYKRGIAYVQVPTTFLSQVDSSIGGKTGIDLAVGKNLVGSVYQPRLVVSDISFLRTLSLKQIRNGLAEVVKYGIIKDPALFYYVEKNCKDILKLSIECMQKIVCDCSRIKAQVVKIDEFDKTGKRAVLNLGHTIGHAIEAAAGFTKDYSHGEAVAIGIACACDISVKLKLLSRKDAKRIEALLKNIGLPVYCHGVKLHDIIQAQSHDKKFIHGKNRFVLPVKIGATVIKEDISIKLIEDALKRRVK</sequence>
<evidence type="ECO:0000259" key="13">
    <source>
        <dbReference type="Pfam" id="PF01761"/>
    </source>
</evidence>
<dbReference type="Gene3D" id="1.20.1090.10">
    <property type="entry name" value="Dehydroquinate synthase-like - alpha domain"/>
    <property type="match status" value="1"/>
</dbReference>
<keyword evidence="10" id="KW-0963">Cytoplasm</keyword>
<evidence type="ECO:0000313" key="16">
    <source>
        <dbReference type="Proteomes" id="UP000231267"/>
    </source>
</evidence>
<dbReference type="GO" id="GO:0009073">
    <property type="term" value="P:aromatic amino acid family biosynthetic process"/>
    <property type="evidence" value="ECO:0007669"/>
    <property type="project" value="UniProtKB-KW"/>
</dbReference>
<dbReference type="InterPro" id="IPR030963">
    <property type="entry name" value="DHQ_synth_fam"/>
</dbReference>
<dbReference type="Pfam" id="PF01761">
    <property type="entry name" value="DHQ_synthase"/>
    <property type="match status" value="1"/>
</dbReference>
<feature type="transmembrane region" description="Helical" evidence="12">
    <location>
        <begin position="102"/>
        <end position="123"/>
    </location>
</feature>
<keyword evidence="7 10" id="KW-0520">NAD</keyword>
<keyword evidence="12" id="KW-0472">Membrane</keyword>
<dbReference type="SUPFAM" id="SSF56796">
    <property type="entry name" value="Dehydroquinate synthase-like"/>
    <property type="match status" value="1"/>
</dbReference>
<feature type="domain" description="3-dehydroquinate synthase C-terminal" evidence="14">
    <location>
        <begin position="186"/>
        <end position="330"/>
    </location>
</feature>
<feature type="binding site" evidence="10">
    <location>
        <position position="271"/>
    </location>
    <ligand>
        <name>Zn(2+)</name>
        <dbReference type="ChEBI" id="CHEBI:29105"/>
    </ligand>
</feature>
<dbReference type="PANTHER" id="PTHR43622:SF1">
    <property type="entry name" value="3-DEHYDROQUINATE SYNTHASE"/>
    <property type="match status" value="1"/>
</dbReference>
<feature type="binding site" evidence="10">
    <location>
        <position position="253"/>
    </location>
    <ligand>
        <name>Zn(2+)</name>
        <dbReference type="ChEBI" id="CHEBI:29105"/>
    </ligand>
</feature>
<comment type="caution">
    <text evidence="10">Lacks conserved residue(s) required for the propagation of feature annotation.</text>
</comment>
<dbReference type="UniPathway" id="UPA00053">
    <property type="reaction ID" value="UER00085"/>
</dbReference>
<feature type="binding site" evidence="10">
    <location>
        <position position="147"/>
    </location>
    <ligand>
        <name>NAD(+)</name>
        <dbReference type="ChEBI" id="CHEBI:57540"/>
    </ligand>
</feature>
<evidence type="ECO:0000256" key="12">
    <source>
        <dbReference type="SAM" id="Phobius"/>
    </source>
</evidence>
<comment type="similarity">
    <text evidence="10">Belongs to the sugar phosphate cyclases superfamily. Dehydroquinate synthase family.</text>
</comment>
<evidence type="ECO:0000256" key="8">
    <source>
        <dbReference type="ARBA" id="ARBA00023239"/>
    </source>
</evidence>
<comment type="cofactor">
    <cofactor evidence="10">
        <name>Co(2+)</name>
        <dbReference type="ChEBI" id="CHEBI:48828"/>
    </cofactor>
    <cofactor evidence="10">
        <name>Zn(2+)</name>
        <dbReference type="ChEBI" id="CHEBI:29105"/>
    </cofactor>
    <text evidence="10">Binds 1 divalent metal cation per subunit. Can use either Co(2+) or Zn(2+).</text>
</comment>
<dbReference type="InterPro" id="IPR056179">
    <property type="entry name" value="DHQS_C"/>
</dbReference>
<keyword evidence="9 10" id="KW-0170">Cobalt</keyword>
<dbReference type="CDD" id="cd08195">
    <property type="entry name" value="DHQS"/>
    <property type="match status" value="1"/>
</dbReference>
<reference evidence="15 16" key="1">
    <citation type="submission" date="2017-09" db="EMBL/GenBank/DDBJ databases">
        <title>Depth-based differentiation of microbial function through sediment-hosted aquifers and enrichment of novel symbionts in the deep terrestrial subsurface.</title>
        <authorList>
            <person name="Probst A.J."/>
            <person name="Ladd B."/>
            <person name="Jarett J.K."/>
            <person name="Geller-Mcgrath D.E."/>
            <person name="Sieber C.M."/>
            <person name="Emerson J.B."/>
            <person name="Anantharaman K."/>
            <person name="Thomas B.C."/>
            <person name="Malmstrom R."/>
            <person name="Stieglmeier M."/>
            <person name="Klingl A."/>
            <person name="Woyke T."/>
            <person name="Ryan C.M."/>
            <person name="Banfield J.F."/>
        </authorList>
    </citation>
    <scope>NUCLEOTIDE SEQUENCE [LARGE SCALE GENOMIC DNA]</scope>
    <source>
        <strain evidence="15">CG12_big_fil_rev_8_21_14_0_65_43_15</strain>
    </source>
</reference>
<evidence type="ECO:0000259" key="14">
    <source>
        <dbReference type="Pfam" id="PF24621"/>
    </source>
</evidence>
<dbReference type="PANTHER" id="PTHR43622">
    <property type="entry name" value="3-DEHYDROQUINATE SYNTHASE"/>
    <property type="match status" value="1"/>
</dbReference>
<feature type="binding site" evidence="10">
    <location>
        <begin position="110"/>
        <end position="114"/>
    </location>
    <ligand>
        <name>NAD(+)</name>
        <dbReference type="ChEBI" id="CHEBI:57540"/>
    </ligand>
</feature>
<dbReference type="InterPro" id="IPR030960">
    <property type="entry name" value="DHQS/DOIS_N"/>
</dbReference>
<feature type="binding site" evidence="10">
    <location>
        <position position="189"/>
    </location>
    <ligand>
        <name>Zn(2+)</name>
        <dbReference type="ChEBI" id="CHEBI:29105"/>
    </ligand>
</feature>
<feature type="binding site" evidence="10">
    <location>
        <begin position="134"/>
        <end position="135"/>
    </location>
    <ligand>
        <name>NAD(+)</name>
        <dbReference type="ChEBI" id="CHEBI:57540"/>
    </ligand>
</feature>
<dbReference type="InterPro" id="IPR050071">
    <property type="entry name" value="Dehydroquinate_synthase"/>
</dbReference>
<keyword evidence="8 10" id="KW-0456">Lyase</keyword>
<gene>
    <name evidence="10 15" type="primary">aroB</name>
    <name evidence="15" type="ORF">COW11_01290</name>
</gene>
<evidence type="ECO:0000256" key="11">
    <source>
        <dbReference type="NCBIfam" id="TIGR01357"/>
    </source>
</evidence>
<evidence type="ECO:0000256" key="2">
    <source>
        <dbReference type="ARBA" id="ARBA00001947"/>
    </source>
</evidence>
<dbReference type="HAMAP" id="MF_00110">
    <property type="entry name" value="DHQ_synthase"/>
    <property type="match status" value="1"/>
</dbReference>
<dbReference type="EMBL" id="PFGP01000027">
    <property type="protein sequence ID" value="PIW66821.1"/>
    <property type="molecule type" value="Genomic_DNA"/>
</dbReference>
<dbReference type="EC" id="4.2.3.4" evidence="10 11"/>
<comment type="caution">
    <text evidence="15">The sequence shown here is derived from an EMBL/GenBank/DDBJ whole genome shotgun (WGS) entry which is preliminary data.</text>
</comment>
<keyword evidence="6 10" id="KW-0862">Zinc</keyword>
<evidence type="ECO:0000256" key="6">
    <source>
        <dbReference type="ARBA" id="ARBA00022833"/>
    </source>
</evidence>
<evidence type="ECO:0000256" key="7">
    <source>
        <dbReference type="ARBA" id="ARBA00023027"/>
    </source>
</evidence>
<keyword evidence="10" id="KW-0057">Aromatic amino acid biosynthesis</keyword>
<dbReference type="FunFam" id="3.40.50.1970:FF:000007">
    <property type="entry name" value="Pentafunctional AROM polypeptide"/>
    <property type="match status" value="1"/>
</dbReference>
<keyword evidence="12" id="KW-1133">Transmembrane helix</keyword>
<evidence type="ECO:0000256" key="1">
    <source>
        <dbReference type="ARBA" id="ARBA00001911"/>
    </source>
</evidence>
<dbReference type="GO" id="GO:0003856">
    <property type="term" value="F:3-dehydroquinate synthase activity"/>
    <property type="evidence" value="ECO:0007669"/>
    <property type="project" value="UniProtKB-UniRule"/>
</dbReference>
<proteinExistence type="inferred from homology"/>
<accession>A0A2J0LG60</accession>
<dbReference type="Pfam" id="PF24621">
    <property type="entry name" value="DHQS_C"/>
    <property type="match status" value="1"/>
</dbReference>
<dbReference type="GO" id="GO:0008652">
    <property type="term" value="P:amino acid biosynthetic process"/>
    <property type="evidence" value="ECO:0007669"/>
    <property type="project" value="UniProtKB-KW"/>
</dbReference>
<evidence type="ECO:0000256" key="9">
    <source>
        <dbReference type="ARBA" id="ARBA00023285"/>
    </source>
</evidence>
<evidence type="ECO:0000256" key="10">
    <source>
        <dbReference type="HAMAP-Rule" id="MF_00110"/>
    </source>
</evidence>